<feature type="domain" description="Peptidase S74" evidence="2">
    <location>
        <begin position="617"/>
        <end position="721"/>
    </location>
</feature>
<dbReference type="Pfam" id="PF13884">
    <property type="entry name" value="Peptidase_S74"/>
    <property type="match status" value="1"/>
</dbReference>
<name>A0A6C0KAH9_9ZZZZ</name>
<reference evidence="3" key="1">
    <citation type="journal article" date="2020" name="Nature">
        <title>Giant virus diversity and host interactions through global metagenomics.</title>
        <authorList>
            <person name="Schulz F."/>
            <person name="Roux S."/>
            <person name="Paez-Espino D."/>
            <person name="Jungbluth S."/>
            <person name="Walsh D.A."/>
            <person name="Denef V.J."/>
            <person name="McMahon K.D."/>
            <person name="Konstantinidis K.T."/>
            <person name="Eloe-Fadrosh E.A."/>
            <person name="Kyrpides N.C."/>
            <person name="Woyke T."/>
        </authorList>
    </citation>
    <scope>NUCLEOTIDE SEQUENCE</scope>
    <source>
        <strain evidence="3">GVMAG-S-1101178-73</strain>
    </source>
</reference>
<organism evidence="3">
    <name type="scientific">viral metagenome</name>
    <dbReference type="NCBI Taxonomy" id="1070528"/>
    <lineage>
        <taxon>unclassified sequences</taxon>
        <taxon>metagenomes</taxon>
        <taxon>organismal metagenomes</taxon>
    </lineage>
</organism>
<dbReference type="InterPro" id="IPR030392">
    <property type="entry name" value="S74_ICA"/>
</dbReference>
<evidence type="ECO:0000313" key="3">
    <source>
        <dbReference type="EMBL" id="QHU13707.1"/>
    </source>
</evidence>
<feature type="region of interest" description="Disordered" evidence="1">
    <location>
        <begin position="413"/>
        <end position="439"/>
    </location>
</feature>
<dbReference type="InterPro" id="IPR049304">
    <property type="entry name" value="Gly_rich_dom"/>
</dbReference>
<proteinExistence type="predicted"/>
<dbReference type="AlphaFoldDB" id="A0A6C0KAH9"/>
<accession>A0A6C0KAH9</accession>
<sequence length="767" mass="78925">MDILEGLIETGNAGRSGWRIVNNNGTIGVFNNRTSNVLFSILNDGSIGASSNISSNFINSYSNINVITNYVASSGGSSQWTSSGTKIYYNTSNVGIGTIDPIVPLHIYNTSNVRLLVDTTTTGTATVEFRRGIGADMQNDYRFINDTDGNIKLQFENSTQAFSNLSANLAWFSSNETIIHKNTTMNGRVGIGTTYNSTRALDVLGNANISGTLSVTSSNSIITNSLTSNTSFVIHNGVLPPPPPITSSPSATTTGVTGLSTSMVFTYTTETAGAGTRQTQYTLNVVSGNTVCDILIVGGGGGGGDPHGGGGGAGQLVLIYQATLNGTYTIKVGNGGTGGVFESTPPKKGSDSVFSNSSTTVIAEGGGANTNNAIDKNGGSGAGGDAYNPGGGTAGGGTKNTTVDLFPGATVYSRGNNGGNQGGTNLRGGGGGGAGQEGQSGLFSIPGKGGDGLLGISEIGYDFQTNFGNFGSLEADGKYYFAGGGGGGNSTVLNGGKGGGGTGGIVGNYPANLGVSAIANTGGGGGGGGGGGEATGGTGGSGIVIIRYLNPSSITSSSIELIRGTAADTNRDYKLGNYGDEFKIISSTSNIDTDYVRISSTGAIFNPTGTASWNTGSDRRIKENIERASYDKCYENINKLELNRFNYVEGFNTVSRDNKQLGFIAQEVYDIFPKAISSQGYYSDTLSIPNLLSIDVSQINYSLYGTVKKLIEINKEKDKRIKTLGYQLKTLETFLNITVDTSSNIALDTSNITLDTSNLLDTSNNSS</sequence>
<protein>
    <recommendedName>
        <fullName evidence="2">Peptidase S74 domain-containing protein</fullName>
    </recommendedName>
</protein>
<dbReference type="PANTHER" id="PTHR13029">
    <property type="match status" value="1"/>
</dbReference>
<evidence type="ECO:0000259" key="2">
    <source>
        <dbReference type="PROSITE" id="PS51688"/>
    </source>
</evidence>
<evidence type="ECO:0000256" key="1">
    <source>
        <dbReference type="SAM" id="MobiDB-lite"/>
    </source>
</evidence>
<feature type="compositionally biased region" description="Gly residues" evidence="1">
    <location>
        <begin position="416"/>
        <end position="438"/>
    </location>
</feature>
<dbReference type="EMBL" id="MN740824">
    <property type="protein sequence ID" value="QHU13707.1"/>
    <property type="molecule type" value="Genomic_DNA"/>
</dbReference>
<dbReference type="PROSITE" id="PS51688">
    <property type="entry name" value="ICA"/>
    <property type="match status" value="1"/>
</dbReference>
<dbReference type="InterPro" id="IPR051577">
    <property type="entry name" value="MRF-like"/>
</dbReference>
<dbReference type="Pfam" id="PF21722">
    <property type="entry name" value="Gly_rich_2"/>
    <property type="match status" value="1"/>
</dbReference>